<keyword evidence="8" id="KW-0862">Zinc</keyword>
<feature type="domain" description="RING-type" evidence="11">
    <location>
        <begin position="274"/>
        <end position="323"/>
    </location>
</feature>
<dbReference type="CDD" id="cd20341">
    <property type="entry name" value="BRcat_RBR_RNF14"/>
    <property type="match status" value="1"/>
</dbReference>
<evidence type="ECO:0000256" key="4">
    <source>
        <dbReference type="ARBA" id="ARBA00022723"/>
    </source>
</evidence>
<dbReference type="EMBL" id="CALNXK010000087">
    <property type="protein sequence ID" value="CAH3149823.1"/>
    <property type="molecule type" value="Genomic_DNA"/>
</dbReference>
<evidence type="ECO:0000256" key="2">
    <source>
        <dbReference type="ARBA" id="ARBA00012251"/>
    </source>
</evidence>
<evidence type="ECO:0000256" key="6">
    <source>
        <dbReference type="ARBA" id="ARBA00022771"/>
    </source>
</evidence>
<keyword evidence="4" id="KW-0479">Metal-binding</keyword>
<dbReference type="Gene3D" id="3.30.40.10">
    <property type="entry name" value="Zinc/RING finger domain, C3HC4 (zinc finger)"/>
    <property type="match status" value="3"/>
</dbReference>
<evidence type="ECO:0000313" key="14">
    <source>
        <dbReference type="EMBL" id="CAH3149823.1"/>
    </source>
</evidence>
<protein>
    <recommendedName>
        <fullName evidence="2">RBR-type E3 ubiquitin transferase</fullName>
        <ecNumber evidence="2">2.3.2.31</ecNumber>
    </recommendedName>
</protein>
<gene>
    <name evidence="14" type="ORF">PLOB_00047497</name>
</gene>
<dbReference type="SMART" id="SM00184">
    <property type="entry name" value="RING"/>
    <property type="match status" value="4"/>
</dbReference>
<dbReference type="Gene3D" id="3.10.110.10">
    <property type="entry name" value="Ubiquitin Conjugating Enzyme"/>
    <property type="match status" value="1"/>
</dbReference>
<feature type="domain" description="RWD" evidence="12">
    <location>
        <begin position="18"/>
        <end position="207"/>
    </location>
</feature>
<dbReference type="CDD" id="cd23820">
    <property type="entry name" value="RWD_RNF14"/>
    <property type="match status" value="1"/>
</dbReference>
<feature type="compositionally biased region" description="Basic and acidic residues" evidence="10">
    <location>
        <begin position="665"/>
        <end position="680"/>
    </location>
</feature>
<dbReference type="Pfam" id="PF22191">
    <property type="entry name" value="IBR_1"/>
    <property type="match status" value="1"/>
</dbReference>
<dbReference type="SMART" id="SM00591">
    <property type="entry name" value="RWD"/>
    <property type="match status" value="1"/>
</dbReference>
<evidence type="ECO:0000256" key="10">
    <source>
        <dbReference type="SAM" id="MobiDB-lite"/>
    </source>
</evidence>
<dbReference type="InterPro" id="IPR017907">
    <property type="entry name" value="Znf_RING_CS"/>
</dbReference>
<dbReference type="Pfam" id="PF05773">
    <property type="entry name" value="RWD"/>
    <property type="match status" value="1"/>
</dbReference>
<reference evidence="14 15" key="1">
    <citation type="submission" date="2022-05" db="EMBL/GenBank/DDBJ databases">
        <authorList>
            <consortium name="Genoscope - CEA"/>
            <person name="William W."/>
        </authorList>
    </citation>
    <scope>NUCLEOTIDE SEQUENCE [LARGE SCALE GENOMIC DNA]</scope>
</reference>
<dbReference type="InterPro" id="IPR044066">
    <property type="entry name" value="TRIAD_supradom"/>
</dbReference>
<evidence type="ECO:0000313" key="15">
    <source>
        <dbReference type="Proteomes" id="UP001159405"/>
    </source>
</evidence>
<comment type="caution">
    <text evidence="14">The sequence shown here is derived from an EMBL/GenBank/DDBJ whole genome shotgun (WGS) entry which is preliminary data.</text>
</comment>
<accession>A0ABN8PUL2</accession>
<proteinExistence type="predicted"/>
<dbReference type="InterPro" id="IPR031127">
    <property type="entry name" value="E3_UB_ligase_RBR"/>
</dbReference>
<dbReference type="InterPro" id="IPR001841">
    <property type="entry name" value="Znf_RING"/>
</dbReference>
<dbReference type="InterPro" id="IPR002867">
    <property type="entry name" value="IBR_dom"/>
</dbReference>
<dbReference type="Gene3D" id="1.20.120.1750">
    <property type="match status" value="1"/>
</dbReference>
<feature type="domain" description="RING-type" evidence="13">
    <location>
        <begin position="270"/>
        <end position="482"/>
    </location>
</feature>
<evidence type="ECO:0000256" key="5">
    <source>
        <dbReference type="ARBA" id="ARBA00022737"/>
    </source>
</evidence>
<keyword evidence="6 9" id="KW-0863">Zinc-finger</keyword>
<evidence type="ECO:0000259" key="13">
    <source>
        <dbReference type="PROSITE" id="PS51873"/>
    </source>
</evidence>
<evidence type="ECO:0000259" key="12">
    <source>
        <dbReference type="PROSITE" id="PS50908"/>
    </source>
</evidence>
<dbReference type="Gene3D" id="2.20.25.20">
    <property type="match status" value="2"/>
</dbReference>
<feature type="domain" description="RING-type" evidence="13">
    <location>
        <begin position="510"/>
        <end position="765"/>
    </location>
</feature>
<dbReference type="PROSITE" id="PS50908">
    <property type="entry name" value="RWD"/>
    <property type="match status" value="1"/>
</dbReference>
<dbReference type="InterPro" id="IPR016135">
    <property type="entry name" value="UBQ-conjugating_enzyme/RWD"/>
</dbReference>
<dbReference type="InterPro" id="IPR013083">
    <property type="entry name" value="Znf_RING/FYVE/PHD"/>
</dbReference>
<evidence type="ECO:0000256" key="7">
    <source>
        <dbReference type="ARBA" id="ARBA00022786"/>
    </source>
</evidence>
<sequence>MAKCMEDTWEAILEEQLEEITVLQSIFGDDLQILQTGDSYSKTSFALKIKVNIPYDTIKLEASVPVVALKSGLKEKEVSSDSNFVKSHPREQEINLEASSIDENDHGVSSNSLSGCSRKPGFTRSVSLQNWHVNADIQYFTPIHLTCSLPPLYPTECPPDFSLACLWLTTSQLQVLQGKLMQLWMETPNLPIIFTWADWLQNDAYEYLQLGKHLVLKESDENEIVPHCNTPRHSQVGVLSSKGFNSKLETVLLTIFEHDIEMQKQAFCQNTHLCEICFDEKRGTEFQYLQECKHFFCIDCVRAHCQLHIDSGNVLKLLCPSHNCETKIPPEVLQMVLDDEKFERWERLLLSKTLDVMGGVVYCPRCSIAVIVDEDESLRLGHCANCFYAFCTECYESWHHGLPCHIEADLGSKDEAACSSEDYGEVHVDSSAALRTRPCQGCSVKMDKAKFYYLYKCSHFFCTKCLREHIERHINSCCTYTLRIQCINQACKALISEEIIQGIVDEATLRMRMCRNCSVKMDKAKFHYLYQCKHFFCTECLKAHIQWHIDCRTLLNIRCLYPGCKAAISVEILRGILDEETFRQYEKLFRVKTLEDLGVTDVDICPRYTMAVVFDEEESSSHGLCAYCSFEFCTECFEPWHHGKPCFKETDLTVHDKKNDELKGIFSKSKENDSREDADRSAVAAASSSGRQEREYREQKLSNLSFIRLMRQQGNYQSCPRCRMAVERISGCDMMHCSQCTASFCWTCGKEISGYDHFQYCGRQEVRLPPQQPPPTVKATEESLPVTVRAEKDNPKTKERIRLCPRCHQKCLKVNNNNHLKCWHCKTTFCYQCGKVIKGKVTMHFATSSSCSQHSDE</sequence>
<dbReference type="EC" id="2.3.2.31" evidence="2"/>
<organism evidence="14 15">
    <name type="scientific">Porites lobata</name>
    <dbReference type="NCBI Taxonomy" id="104759"/>
    <lineage>
        <taxon>Eukaryota</taxon>
        <taxon>Metazoa</taxon>
        <taxon>Cnidaria</taxon>
        <taxon>Anthozoa</taxon>
        <taxon>Hexacorallia</taxon>
        <taxon>Scleractinia</taxon>
        <taxon>Fungiina</taxon>
        <taxon>Poritidae</taxon>
        <taxon>Porites</taxon>
    </lineage>
</organism>
<dbReference type="PANTHER" id="PTHR11685">
    <property type="entry name" value="RBR FAMILY RING FINGER AND IBR DOMAIN-CONTAINING"/>
    <property type="match status" value="1"/>
</dbReference>
<evidence type="ECO:0000256" key="3">
    <source>
        <dbReference type="ARBA" id="ARBA00022679"/>
    </source>
</evidence>
<keyword evidence="5" id="KW-0677">Repeat</keyword>
<comment type="catalytic activity">
    <reaction evidence="1">
        <text>[E2 ubiquitin-conjugating enzyme]-S-ubiquitinyl-L-cysteine + [acceptor protein]-L-lysine = [E2 ubiquitin-conjugating enzyme]-L-cysteine + [acceptor protein]-N(6)-ubiquitinyl-L-lysine.</text>
        <dbReference type="EC" id="2.3.2.31"/>
    </reaction>
</comment>
<dbReference type="PROSITE" id="PS00518">
    <property type="entry name" value="ZF_RING_1"/>
    <property type="match status" value="3"/>
</dbReference>
<feature type="region of interest" description="Disordered" evidence="10">
    <location>
        <begin position="665"/>
        <end position="697"/>
    </location>
</feature>
<keyword evidence="7" id="KW-0833">Ubl conjugation pathway</keyword>
<dbReference type="InterPro" id="IPR006575">
    <property type="entry name" value="RWD_dom"/>
</dbReference>
<evidence type="ECO:0000259" key="11">
    <source>
        <dbReference type="PROSITE" id="PS50089"/>
    </source>
</evidence>
<dbReference type="PROSITE" id="PS50089">
    <property type="entry name" value="ZF_RING_2"/>
    <property type="match status" value="1"/>
</dbReference>
<dbReference type="Pfam" id="PF01485">
    <property type="entry name" value="IBR"/>
    <property type="match status" value="2"/>
</dbReference>
<evidence type="ECO:0000256" key="9">
    <source>
        <dbReference type="PROSITE-ProRule" id="PRU00175"/>
    </source>
</evidence>
<dbReference type="SUPFAM" id="SSF57850">
    <property type="entry name" value="RING/U-box"/>
    <property type="match status" value="7"/>
</dbReference>
<dbReference type="Proteomes" id="UP001159405">
    <property type="component" value="Unassembled WGS sequence"/>
</dbReference>
<feature type="compositionally biased region" description="Low complexity" evidence="10">
    <location>
        <begin position="681"/>
        <end position="690"/>
    </location>
</feature>
<keyword evidence="3" id="KW-0808">Transferase</keyword>
<keyword evidence="15" id="KW-1185">Reference proteome</keyword>
<name>A0ABN8PUL2_9CNID</name>
<evidence type="ECO:0000256" key="1">
    <source>
        <dbReference type="ARBA" id="ARBA00001798"/>
    </source>
</evidence>
<dbReference type="SUPFAM" id="SSF54495">
    <property type="entry name" value="UBC-like"/>
    <property type="match status" value="1"/>
</dbReference>
<evidence type="ECO:0000256" key="8">
    <source>
        <dbReference type="ARBA" id="ARBA00022833"/>
    </source>
</evidence>
<dbReference type="PROSITE" id="PS51873">
    <property type="entry name" value="TRIAD"/>
    <property type="match status" value="2"/>
</dbReference>
<dbReference type="SMART" id="SM00647">
    <property type="entry name" value="IBR"/>
    <property type="match status" value="3"/>
</dbReference>